<dbReference type="InterPro" id="IPR003594">
    <property type="entry name" value="HATPase_dom"/>
</dbReference>
<evidence type="ECO:0000256" key="1">
    <source>
        <dbReference type="ARBA" id="ARBA00000085"/>
    </source>
</evidence>
<keyword evidence="8" id="KW-0812">Transmembrane</keyword>
<dbReference type="Pfam" id="PF02518">
    <property type="entry name" value="HATPase_c"/>
    <property type="match status" value="1"/>
</dbReference>
<keyword evidence="4" id="KW-0597">Phosphoprotein</keyword>
<dbReference type="PANTHER" id="PTHR43547">
    <property type="entry name" value="TWO-COMPONENT HISTIDINE KINASE"/>
    <property type="match status" value="1"/>
</dbReference>
<dbReference type="SUPFAM" id="SSF55874">
    <property type="entry name" value="ATPase domain of HSP90 chaperone/DNA topoisomerase II/histidine kinase"/>
    <property type="match status" value="1"/>
</dbReference>
<gene>
    <name evidence="10" type="ORF">E5334_00880</name>
</gene>
<dbReference type="OrthoDB" id="9786919at2"/>
<feature type="transmembrane region" description="Helical" evidence="8">
    <location>
        <begin position="21"/>
        <end position="44"/>
    </location>
</feature>
<feature type="domain" description="Histidine kinase" evidence="9">
    <location>
        <begin position="203"/>
        <end position="407"/>
    </location>
</feature>
<accession>A0A4S2F2T7</accession>
<organism evidence="10 11">
    <name type="scientific">Muricaecibacterium torontonense</name>
    <dbReference type="NCBI Taxonomy" id="3032871"/>
    <lineage>
        <taxon>Bacteria</taxon>
        <taxon>Bacillati</taxon>
        <taxon>Actinomycetota</taxon>
        <taxon>Coriobacteriia</taxon>
        <taxon>Coriobacteriales</taxon>
        <taxon>Atopobiaceae</taxon>
        <taxon>Muricaecibacterium</taxon>
    </lineage>
</organism>
<dbReference type="Gene3D" id="1.10.287.130">
    <property type="match status" value="1"/>
</dbReference>
<name>A0A4S2F2T7_9ACTN</name>
<evidence type="ECO:0000256" key="4">
    <source>
        <dbReference type="ARBA" id="ARBA00022553"/>
    </source>
</evidence>
<dbReference type="PROSITE" id="PS50109">
    <property type="entry name" value="HIS_KIN"/>
    <property type="match status" value="1"/>
</dbReference>
<dbReference type="CDD" id="cd00082">
    <property type="entry name" value="HisKA"/>
    <property type="match status" value="1"/>
</dbReference>
<dbReference type="InterPro" id="IPR005467">
    <property type="entry name" value="His_kinase_dom"/>
</dbReference>
<dbReference type="GO" id="GO:0000155">
    <property type="term" value="F:phosphorelay sensor kinase activity"/>
    <property type="evidence" value="ECO:0007669"/>
    <property type="project" value="InterPro"/>
</dbReference>
<evidence type="ECO:0000256" key="8">
    <source>
        <dbReference type="SAM" id="Phobius"/>
    </source>
</evidence>
<dbReference type="SUPFAM" id="SSF47384">
    <property type="entry name" value="Homodimeric domain of signal transducing histidine kinase"/>
    <property type="match status" value="1"/>
</dbReference>
<feature type="transmembrane region" description="Helical" evidence="8">
    <location>
        <begin position="166"/>
        <end position="186"/>
    </location>
</feature>
<evidence type="ECO:0000313" key="11">
    <source>
        <dbReference type="Proteomes" id="UP000310263"/>
    </source>
</evidence>
<dbReference type="EMBL" id="SRYE01000001">
    <property type="protein sequence ID" value="TGY63105.1"/>
    <property type="molecule type" value="Genomic_DNA"/>
</dbReference>
<sequence length="407" mass="44383">MGLRLPPEQEGYAVSARTPKAHLTTFTVCGALASLLLVLTLYVAQNINIIDEARLSIETAAGASSSQTTTAPATILWVKAKDGDVLAVTALPSLDTANQIQWDIARAYTEEAFQWKAGEMRLIQSHDYIFWVAPGTSREHLPSDHTTTLYAFDATALYGVLNQSTMVMLGLCLITATILILGGRFVRNQIANAEKGSRDFFANASHELKTPLMAIEGYNAQLQNGFVSLNEGCLVIEREVLRMKRMVDDILELSRVDSMVATPVFAPTDLREIAYDTLTDIAPIATEKGILLIPELPQELHVVSDYRMLYSILSNMASNAVRHAQSHVEIHGSIHDNAVTITVINDGEIPDEVELAHAFDRFYRGPSGQSGLGLALALEYTRLLGGTLNLKSAPHGALCVLTLPCEH</sequence>
<keyword evidence="8" id="KW-0472">Membrane</keyword>
<evidence type="ECO:0000256" key="5">
    <source>
        <dbReference type="ARBA" id="ARBA00022679"/>
    </source>
</evidence>
<dbReference type="Gene3D" id="3.30.565.10">
    <property type="entry name" value="Histidine kinase-like ATPase, C-terminal domain"/>
    <property type="match status" value="1"/>
</dbReference>
<keyword evidence="5" id="KW-0808">Transferase</keyword>
<dbReference type="SMART" id="SM00388">
    <property type="entry name" value="HisKA"/>
    <property type="match status" value="1"/>
</dbReference>
<reference evidence="10 11" key="1">
    <citation type="submission" date="2019-04" db="EMBL/GenBank/DDBJ databases">
        <title>Microbes associate with the intestines of laboratory mice.</title>
        <authorList>
            <person name="Navarre W."/>
            <person name="Wong E."/>
            <person name="Huang K."/>
            <person name="Tropini C."/>
            <person name="Ng K."/>
            <person name="Yu B."/>
        </authorList>
    </citation>
    <scope>NUCLEOTIDE SEQUENCE [LARGE SCALE GENOMIC DNA]</scope>
    <source>
        <strain evidence="10 11">NM07_P-09</strain>
    </source>
</reference>
<evidence type="ECO:0000256" key="7">
    <source>
        <dbReference type="ARBA" id="ARBA00023012"/>
    </source>
</evidence>
<dbReference type="SMART" id="SM00387">
    <property type="entry name" value="HATPase_c"/>
    <property type="match status" value="1"/>
</dbReference>
<dbReference type="FunFam" id="1.10.287.130:FF:000001">
    <property type="entry name" value="Two-component sensor histidine kinase"/>
    <property type="match status" value="1"/>
</dbReference>
<proteinExistence type="predicted"/>
<keyword evidence="7" id="KW-0902">Two-component regulatory system</keyword>
<dbReference type="Proteomes" id="UP000310263">
    <property type="component" value="Unassembled WGS sequence"/>
</dbReference>
<dbReference type="EC" id="2.7.13.3" evidence="3"/>
<dbReference type="GO" id="GO:0005886">
    <property type="term" value="C:plasma membrane"/>
    <property type="evidence" value="ECO:0007669"/>
    <property type="project" value="UniProtKB-SubCell"/>
</dbReference>
<evidence type="ECO:0000313" key="10">
    <source>
        <dbReference type="EMBL" id="TGY63105.1"/>
    </source>
</evidence>
<dbReference type="InterPro" id="IPR003661">
    <property type="entry name" value="HisK_dim/P_dom"/>
</dbReference>
<dbReference type="InterPro" id="IPR036890">
    <property type="entry name" value="HATPase_C_sf"/>
</dbReference>
<keyword evidence="11" id="KW-1185">Reference proteome</keyword>
<comment type="subcellular location">
    <subcellularLocation>
        <location evidence="2">Cell membrane</location>
    </subcellularLocation>
</comment>
<comment type="catalytic activity">
    <reaction evidence="1">
        <text>ATP + protein L-histidine = ADP + protein N-phospho-L-histidine.</text>
        <dbReference type="EC" id="2.7.13.3"/>
    </reaction>
</comment>
<dbReference type="InterPro" id="IPR036097">
    <property type="entry name" value="HisK_dim/P_sf"/>
</dbReference>
<evidence type="ECO:0000256" key="2">
    <source>
        <dbReference type="ARBA" id="ARBA00004236"/>
    </source>
</evidence>
<keyword evidence="6 10" id="KW-0418">Kinase</keyword>
<evidence type="ECO:0000259" key="9">
    <source>
        <dbReference type="PROSITE" id="PS50109"/>
    </source>
</evidence>
<dbReference type="PANTHER" id="PTHR43547:SF2">
    <property type="entry name" value="HYBRID SIGNAL TRANSDUCTION HISTIDINE KINASE C"/>
    <property type="match status" value="1"/>
</dbReference>
<comment type="caution">
    <text evidence="10">The sequence shown here is derived from an EMBL/GenBank/DDBJ whole genome shotgun (WGS) entry which is preliminary data.</text>
</comment>
<evidence type="ECO:0000256" key="3">
    <source>
        <dbReference type="ARBA" id="ARBA00012438"/>
    </source>
</evidence>
<keyword evidence="8" id="KW-1133">Transmembrane helix</keyword>
<dbReference type="Pfam" id="PF00512">
    <property type="entry name" value="HisKA"/>
    <property type="match status" value="1"/>
</dbReference>
<evidence type="ECO:0000256" key="6">
    <source>
        <dbReference type="ARBA" id="ARBA00022777"/>
    </source>
</evidence>
<protein>
    <recommendedName>
        <fullName evidence="3">histidine kinase</fullName>
        <ecNumber evidence="3">2.7.13.3</ecNumber>
    </recommendedName>
</protein>
<dbReference type="AlphaFoldDB" id="A0A4S2F2T7"/>